<evidence type="ECO:0000313" key="2">
    <source>
        <dbReference type="EMBL" id="MBK1645974.1"/>
    </source>
</evidence>
<evidence type="ECO:0000256" key="1">
    <source>
        <dbReference type="SAM" id="Phobius"/>
    </source>
</evidence>
<keyword evidence="1" id="KW-0472">Membrane</keyword>
<proteinExistence type="predicted"/>
<feature type="transmembrane region" description="Helical" evidence="1">
    <location>
        <begin position="26"/>
        <end position="44"/>
    </location>
</feature>
<keyword evidence="3" id="KW-1185">Reference proteome</keyword>
<feature type="transmembrane region" description="Helical" evidence="1">
    <location>
        <begin position="50"/>
        <end position="70"/>
    </location>
</feature>
<sequence>MVLNLVDLLGFGPTVRKVYRNPHSESLTFFAILAACNSIVVMALEHESVATVLFLATIAIVCLLLLFLIVSRRRVLAAA</sequence>
<keyword evidence="1" id="KW-0812">Transmembrane</keyword>
<dbReference type="AlphaFoldDB" id="A0A9X0WJQ3"/>
<comment type="caution">
    <text evidence="2">The sequence shown here is derived from an EMBL/GenBank/DDBJ whole genome shotgun (WGS) entry which is preliminary data.</text>
</comment>
<protein>
    <submittedName>
        <fullName evidence="2">Uncharacterized protein</fullName>
    </submittedName>
</protein>
<keyword evidence="1" id="KW-1133">Transmembrane helix</keyword>
<gene>
    <name evidence="2" type="ORF">CKO25_15215</name>
</gene>
<dbReference type="Proteomes" id="UP001138802">
    <property type="component" value="Unassembled WGS sequence"/>
</dbReference>
<dbReference type="EMBL" id="NRSD01000018">
    <property type="protein sequence ID" value="MBK1645974.1"/>
    <property type="molecule type" value="Genomic_DNA"/>
</dbReference>
<name>A0A9X0WJQ3_9GAMM</name>
<reference evidence="2 3" key="1">
    <citation type="journal article" date="2020" name="Microorganisms">
        <title>Osmotic Adaptation and Compatible Solute Biosynthesis of Phototrophic Bacteria as Revealed from Genome Analyses.</title>
        <authorList>
            <person name="Imhoff J.F."/>
            <person name="Rahn T."/>
            <person name="Kunzel S."/>
            <person name="Keller A."/>
            <person name="Neulinger S.C."/>
        </authorList>
    </citation>
    <scope>NUCLEOTIDE SEQUENCE [LARGE SCALE GENOMIC DNA]</scope>
    <source>
        <strain evidence="2 3">DSM 21303</strain>
    </source>
</reference>
<accession>A0A9X0WJQ3</accession>
<organism evidence="2 3">
    <name type="scientific">Thiocapsa imhoffii</name>
    <dbReference type="NCBI Taxonomy" id="382777"/>
    <lineage>
        <taxon>Bacteria</taxon>
        <taxon>Pseudomonadati</taxon>
        <taxon>Pseudomonadota</taxon>
        <taxon>Gammaproteobacteria</taxon>
        <taxon>Chromatiales</taxon>
        <taxon>Chromatiaceae</taxon>
        <taxon>Thiocapsa</taxon>
    </lineage>
</organism>
<evidence type="ECO:0000313" key="3">
    <source>
        <dbReference type="Proteomes" id="UP001138802"/>
    </source>
</evidence>